<keyword evidence="2" id="KW-1185">Reference proteome</keyword>
<accession>A0AAD4HSQ2</accession>
<protein>
    <submittedName>
        <fullName evidence="1">Uncharacterized protein</fullName>
    </submittedName>
</protein>
<proteinExistence type="predicted"/>
<reference evidence="1" key="1">
    <citation type="journal article" date="2020" name="New Phytol.">
        <title>Comparative genomics reveals dynamic genome evolution in host specialist ectomycorrhizal fungi.</title>
        <authorList>
            <person name="Lofgren L.A."/>
            <person name="Nguyen N.H."/>
            <person name="Vilgalys R."/>
            <person name="Ruytinx J."/>
            <person name="Liao H.L."/>
            <person name="Branco S."/>
            <person name="Kuo A."/>
            <person name="LaButti K."/>
            <person name="Lipzen A."/>
            <person name="Andreopoulos W."/>
            <person name="Pangilinan J."/>
            <person name="Riley R."/>
            <person name="Hundley H."/>
            <person name="Na H."/>
            <person name="Barry K."/>
            <person name="Grigoriev I.V."/>
            <person name="Stajich J.E."/>
            <person name="Kennedy P.G."/>
        </authorList>
    </citation>
    <scope>NUCLEOTIDE SEQUENCE</scope>
    <source>
        <strain evidence="1">FC203</strain>
    </source>
</reference>
<name>A0AAD4HSQ2_9AGAM</name>
<dbReference type="AlphaFoldDB" id="A0AAD4HSQ2"/>
<dbReference type="EMBL" id="JABBWK010000005">
    <property type="protein sequence ID" value="KAG1906104.1"/>
    <property type="molecule type" value="Genomic_DNA"/>
</dbReference>
<dbReference type="RefSeq" id="XP_041231679.1">
    <property type="nucleotide sequence ID" value="XM_041366139.1"/>
</dbReference>
<evidence type="ECO:0000313" key="1">
    <source>
        <dbReference type="EMBL" id="KAG1906104.1"/>
    </source>
</evidence>
<dbReference type="Proteomes" id="UP001195769">
    <property type="component" value="Unassembled WGS sequence"/>
</dbReference>
<gene>
    <name evidence="1" type="ORF">F5891DRAFT_1182292</name>
</gene>
<sequence>MHFPWYGQAPRPPRDYGYLRSHVNAKLAKKVALRSCDAFLGISALCTYFIMARRYRPHDDSSSWTSLLTNDPQCPILSAWVMELSRTFVEEPLQ</sequence>
<dbReference type="GeneID" id="64660437"/>
<comment type="caution">
    <text evidence="1">The sequence shown here is derived from an EMBL/GenBank/DDBJ whole genome shotgun (WGS) entry which is preliminary data.</text>
</comment>
<organism evidence="1 2">
    <name type="scientific">Suillus fuscotomentosus</name>
    <dbReference type="NCBI Taxonomy" id="1912939"/>
    <lineage>
        <taxon>Eukaryota</taxon>
        <taxon>Fungi</taxon>
        <taxon>Dikarya</taxon>
        <taxon>Basidiomycota</taxon>
        <taxon>Agaricomycotina</taxon>
        <taxon>Agaricomycetes</taxon>
        <taxon>Agaricomycetidae</taxon>
        <taxon>Boletales</taxon>
        <taxon>Suillineae</taxon>
        <taxon>Suillaceae</taxon>
        <taxon>Suillus</taxon>
    </lineage>
</organism>
<evidence type="ECO:0000313" key="2">
    <source>
        <dbReference type="Proteomes" id="UP001195769"/>
    </source>
</evidence>